<evidence type="ECO:0000256" key="1">
    <source>
        <dbReference type="SAM" id="Phobius"/>
    </source>
</evidence>
<evidence type="ECO:0000313" key="2">
    <source>
        <dbReference type="EMBL" id="SVC62115.1"/>
    </source>
</evidence>
<proteinExistence type="predicted"/>
<keyword evidence="1" id="KW-0812">Transmembrane</keyword>
<dbReference type="EMBL" id="UINC01101365">
    <property type="protein sequence ID" value="SVC62115.1"/>
    <property type="molecule type" value="Genomic_DNA"/>
</dbReference>
<feature type="non-terminal residue" evidence="2">
    <location>
        <position position="345"/>
    </location>
</feature>
<reference evidence="2" key="1">
    <citation type="submission" date="2018-05" db="EMBL/GenBank/DDBJ databases">
        <authorList>
            <person name="Lanie J.A."/>
            <person name="Ng W.-L."/>
            <person name="Kazmierczak K.M."/>
            <person name="Andrzejewski T.M."/>
            <person name="Davidsen T.M."/>
            <person name="Wayne K.J."/>
            <person name="Tettelin H."/>
            <person name="Glass J.I."/>
            <person name="Rusch D."/>
            <person name="Podicherti R."/>
            <person name="Tsui H.-C.T."/>
            <person name="Winkler M.E."/>
        </authorList>
    </citation>
    <scope>NUCLEOTIDE SEQUENCE</scope>
</reference>
<protein>
    <submittedName>
        <fullName evidence="2">Uncharacterized protein</fullName>
    </submittedName>
</protein>
<sequence length="345" mass="39415">VIYLCISDSHLFCAQWTDNNGKSILSNMAYKPLQKSITDPNRTVNEIVSDINGTLQLIRENISFEGQRVYVTVPDSYCNTALVSIDKDMTDNDGWEFAKWTIDQRWPIVESVEYFGRTFSEKSNSVYAIRVPTAFREPLKLAIQEVGADTTWMGTESSVFFALNPNIGNTVFNVDKNGYTYYSYTKNNFQSGFARYYKNEWKIDSFNGSSSAKNAFKGMLISAGKLSYRRKQHFNDLRIKQLEALSGVDVEANIIPKDVNENSLLVLTALIKGTIDGVAINFFDQPGPQEYQHVKEKISDLTNKDDSEIEHLPQKPNVQKKERKFLQFFLYLFFFSVIASVLTFN</sequence>
<keyword evidence="1" id="KW-0472">Membrane</keyword>
<gene>
    <name evidence="2" type="ORF">METZ01_LOCUS314969</name>
</gene>
<organism evidence="2">
    <name type="scientific">marine metagenome</name>
    <dbReference type="NCBI Taxonomy" id="408172"/>
    <lineage>
        <taxon>unclassified sequences</taxon>
        <taxon>metagenomes</taxon>
        <taxon>ecological metagenomes</taxon>
    </lineage>
</organism>
<feature type="transmembrane region" description="Helical" evidence="1">
    <location>
        <begin position="325"/>
        <end position="344"/>
    </location>
</feature>
<feature type="non-terminal residue" evidence="2">
    <location>
        <position position="1"/>
    </location>
</feature>
<dbReference type="AlphaFoldDB" id="A0A382NP47"/>
<accession>A0A382NP47</accession>
<name>A0A382NP47_9ZZZZ</name>
<keyword evidence="1" id="KW-1133">Transmembrane helix</keyword>